<dbReference type="InterPro" id="IPR050832">
    <property type="entry name" value="Bact_Acetyltransf"/>
</dbReference>
<gene>
    <name evidence="4" type="ORF">A7K91_16090</name>
</gene>
<proteinExistence type="predicted"/>
<dbReference type="EMBL" id="LYPA01000066">
    <property type="protein sequence ID" value="OBR64135.1"/>
    <property type="molecule type" value="Genomic_DNA"/>
</dbReference>
<keyword evidence="1 4" id="KW-0808">Transferase</keyword>
<organism evidence="4 5">
    <name type="scientific">Paenibacillus oryzae</name>
    <dbReference type="NCBI Taxonomy" id="1844972"/>
    <lineage>
        <taxon>Bacteria</taxon>
        <taxon>Bacillati</taxon>
        <taxon>Bacillota</taxon>
        <taxon>Bacilli</taxon>
        <taxon>Bacillales</taxon>
        <taxon>Paenibacillaceae</taxon>
        <taxon>Paenibacillus</taxon>
    </lineage>
</organism>
<evidence type="ECO:0000256" key="1">
    <source>
        <dbReference type="ARBA" id="ARBA00022679"/>
    </source>
</evidence>
<dbReference type="SUPFAM" id="SSF55729">
    <property type="entry name" value="Acyl-CoA N-acyltransferases (Nat)"/>
    <property type="match status" value="2"/>
</dbReference>
<evidence type="ECO:0000259" key="3">
    <source>
        <dbReference type="PROSITE" id="PS51186"/>
    </source>
</evidence>
<dbReference type="GO" id="GO:0016747">
    <property type="term" value="F:acyltransferase activity, transferring groups other than amino-acyl groups"/>
    <property type="evidence" value="ECO:0007669"/>
    <property type="project" value="InterPro"/>
</dbReference>
<accession>A0A1A5YFG2</accession>
<evidence type="ECO:0000313" key="5">
    <source>
        <dbReference type="Proteomes" id="UP000092024"/>
    </source>
</evidence>
<dbReference type="STRING" id="1844972.A7K91_16090"/>
<dbReference type="PROSITE" id="PS51186">
    <property type="entry name" value="GNAT"/>
    <property type="match status" value="2"/>
</dbReference>
<dbReference type="InterPro" id="IPR000182">
    <property type="entry name" value="GNAT_dom"/>
</dbReference>
<sequence>MFLLKTIKKPWIKLRETIDQADFERINELKELCCRTEQTALKLELDYKREAAQTEAAKSGILPINEFMYFDDQQLIGYIGLSSFGGVGSEIEVNGMVHPDYRRQGVFSQLFKLANEEWNRRGTKSVLLLSDRGSEAGQGFIQKTGASYDHSEYEMLLDREQFVKLSYESSRLTFRKASNGDAGEIARQNAIYFGDETESPDELMLPEEEEAKGMSIFFAEKDQEIIGKVHLQLISQAGGIYGLGVLPEHRRQGFGRDMLVMGIQKLIEEKAESINLQVATENGNALDLYKSCGFIEASTMDYFQLKK</sequence>
<protein>
    <submittedName>
        <fullName evidence="4">GCN5 family acetyltransferase</fullName>
    </submittedName>
</protein>
<dbReference type="PANTHER" id="PTHR43877">
    <property type="entry name" value="AMINOALKYLPHOSPHONATE N-ACETYLTRANSFERASE-RELATED-RELATED"/>
    <property type="match status" value="1"/>
</dbReference>
<dbReference type="Proteomes" id="UP000092024">
    <property type="component" value="Unassembled WGS sequence"/>
</dbReference>
<feature type="domain" description="N-acetyltransferase" evidence="3">
    <location>
        <begin position="172"/>
        <end position="307"/>
    </location>
</feature>
<dbReference type="Gene3D" id="3.40.630.30">
    <property type="match status" value="2"/>
</dbReference>
<evidence type="ECO:0000256" key="2">
    <source>
        <dbReference type="ARBA" id="ARBA00023315"/>
    </source>
</evidence>
<dbReference type="AlphaFoldDB" id="A0A1A5YFG2"/>
<dbReference type="InterPro" id="IPR016181">
    <property type="entry name" value="Acyl_CoA_acyltransferase"/>
</dbReference>
<comment type="caution">
    <text evidence="4">The sequence shown here is derived from an EMBL/GenBank/DDBJ whole genome shotgun (WGS) entry which is preliminary data.</text>
</comment>
<name>A0A1A5YFG2_9BACL</name>
<evidence type="ECO:0000313" key="4">
    <source>
        <dbReference type="EMBL" id="OBR64135.1"/>
    </source>
</evidence>
<dbReference type="CDD" id="cd04301">
    <property type="entry name" value="NAT_SF"/>
    <property type="match status" value="2"/>
</dbReference>
<keyword evidence="2" id="KW-0012">Acyltransferase</keyword>
<reference evidence="4 5" key="1">
    <citation type="submission" date="2016-05" db="EMBL/GenBank/DDBJ databases">
        <title>Paenibacillus oryzae. sp. nov., isolated from the rice root.</title>
        <authorList>
            <person name="Zhang J."/>
            <person name="Zhang X."/>
        </authorList>
    </citation>
    <scope>NUCLEOTIDE SEQUENCE [LARGE SCALE GENOMIC DNA]</scope>
    <source>
        <strain evidence="4 5">1DrF-4</strain>
    </source>
</reference>
<dbReference type="Pfam" id="PF00583">
    <property type="entry name" value="Acetyltransf_1"/>
    <property type="match status" value="1"/>
</dbReference>
<feature type="domain" description="N-acetyltransferase" evidence="3">
    <location>
        <begin position="16"/>
        <end position="160"/>
    </location>
</feature>
<dbReference type="Pfam" id="PF13508">
    <property type="entry name" value="Acetyltransf_7"/>
    <property type="match status" value="1"/>
</dbReference>
<keyword evidence="5" id="KW-1185">Reference proteome</keyword>